<feature type="transmembrane region" description="Helical" evidence="1">
    <location>
        <begin position="90"/>
        <end position="107"/>
    </location>
</feature>
<dbReference type="NCBIfam" id="NF047765">
    <property type="entry name" value="LIC_13387_fam"/>
    <property type="match status" value="1"/>
</dbReference>
<evidence type="ECO:0000256" key="1">
    <source>
        <dbReference type="SAM" id="Phobius"/>
    </source>
</evidence>
<protein>
    <submittedName>
        <fullName evidence="2">Uncharacterized protein</fullName>
    </submittedName>
</protein>
<feature type="transmembrane region" description="Helical" evidence="1">
    <location>
        <begin position="113"/>
        <end position="133"/>
    </location>
</feature>
<evidence type="ECO:0000313" key="3">
    <source>
        <dbReference type="Proteomes" id="UP000253606"/>
    </source>
</evidence>
<keyword evidence="1" id="KW-0472">Membrane</keyword>
<proteinExistence type="predicted"/>
<sequence length="144" mass="16091">MKASLLFRIAAVLIVLFAAGHTLGFRQIDPSWGIQNMLGAMKSVHFRTQGFSRTYWDFYVGFGLFVTVLLLLAAVIAWQLGVSSAQWPTVRAIAWALTVCFGLVVILSWRYFFVAPVAFCALIFLCLLTGTLLEDRALALTRFH</sequence>
<accession>A0A2Z5FTH1</accession>
<dbReference type="OrthoDB" id="121119at2"/>
<keyword evidence="1" id="KW-1133">Transmembrane helix</keyword>
<dbReference type="Proteomes" id="UP000253606">
    <property type="component" value="Chromosome"/>
</dbReference>
<keyword evidence="3" id="KW-1185">Reference proteome</keyword>
<feature type="transmembrane region" description="Helical" evidence="1">
    <location>
        <begin position="58"/>
        <end position="78"/>
    </location>
</feature>
<dbReference type="EMBL" id="CP030840">
    <property type="protein sequence ID" value="AXC09796.1"/>
    <property type="molecule type" value="Genomic_DNA"/>
</dbReference>
<keyword evidence="1" id="KW-0812">Transmembrane</keyword>
<organism evidence="2 3">
    <name type="scientific">Acidisarcina polymorpha</name>
    <dbReference type="NCBI Taxonomy" id="2211140"/>
    <lineage>
        <taxon>Bacteria</taxon>
        <taxon>Pseudomonadati</taxon>
        <taxon>Acidobacteriota</taxon>
        <taxon>Terriglobia</taxon>
        <taxon>Terriglobales</taxon>
        <taxon>Acidobacteriaceae</taxon>
        <taxon>Acidisarcina</taxon>
    </lineage>
</organism>
<evidence type="ECO:0000313" key="2">
    <source>
        <dbReference type="EMBL" id="AXC09796.1"/>
    </source>
</evidence>
<name>A0A2Z5FTH1_9BACT</name>
<reference evidence="2 3" key="1">
    <citation type="journal article" date="2018" name="Front. Microbiol.">
        <title>Hydrolytic Capabilities as a Key to Environmental Success: Chitinolytic and Cellulolytic Acidobacteria From Acidic Sub-arctic Soils and Boreal Peatlands.</title>
        <authorList>
            <person name="Belova S.E."/>
            <person name="Ravin N.V."/>
            <person name="Pankratov T.A."/>
            <person name="Rakitin A.L."/>
            <person name="Ivanova A.A."/>
            <person name="Beletsky A.V."/>
            <person name="Mardanov A.V."/>
            <person name="Sinninghe Damste J.S."/>
            <person name="Dedysh S.N."/>
        </authorList>
    </citation>
    <scope>NUCLEOTIDE SEQUENCE [LARGE SCALE GENOMIC DNA]</scope>
    <source>
        <strain evidence="2 3">SBC82</strain>
    </source>
</reference>
<dbReference type="KEGG" id="abas:ACPOL_0419"/>
<dbReference type="InterPro" id="IPR058068">
    <property type="entry name" value="LIC_13387-like"/>
</dbReference>
<dbReference type="RefSeq" id="WP_114205559.1">
    <property type="nucleotide sequence ID" value="NZ_CP030840.1"/>
</dbReference>
<gene>
    <name evidence="2" type="ORF">ACPOL_0419</name>
</gene>
<dbReference type="AlphaFoldDB" id="A0A2Z5FTH1"/>